<evidence type="ECO:0000313" key="4">
    <source>
        <dbReference type="Proteomes" id="UP000199206"/>
    </source>
</evidence>
<dbReference type="Gene3D" id="3.60.15.10">
    <property type="entry name" value="Ribonuclease Z/Hydroxyacylglutathione hydrolase-like"/>
    <property type="match status" value="2"/>
</dbReference>
<evidence type="ECO:0000313" key="3">
    <source>
        <dbReference type="EMBL" id="SEN65003.1"/>
    </source>
</evidence>
<dbReference type="InterPro" id="IPR001279">
    <property type="entry name" value="Metallo-B-lactamas"/>
</dbReference>
<feature type="domain" description="Metallo-beta-lactamase" evidence="2">
    <location>
        <begin position="41"/>
        <end position="127"/>
    </location>
</feature>
<dbReference type="STRING" id="1166340.SAMN05192583_3254"/>
<accession>A0A1H8I8H3</accession>
<dbReference type="InterPro" id="IPR036866">
    <property type="entry name" value="RibonucZ/Hydroxyglut_hydro"/>
</dbReference>
<evidence type="ECO:0000256" key="1">
    <source>
        <dbReference type="SAM" id="MobiDB-lite"/>
    </source>
</evidence>
<reference evidence="4" key="1">
    <citation type="submission" date="2016-10" db="EMBL/GenBank/DDBJ databases">
        <authorList>
            <person name="Varghese N."/>
            <person name="Submissions S."/>
        </authorList>
    </citation>
    <scope>NUCLEOTIDE SEQUENCE [LARGE SCALE GENOMIC DNA]</scope>
    <source>
        <strain evidence="4">S6-262</strain>
    </source>
</reference>
<organism evidence="3 4">
    <name type="scientific">Sphingomonas gellani</name>
    <dbReference type="NCBI Taxonomy" id="1166340"/>
    <lineage>
        <taxon>Bacteria</taxon>
        <taxon>Pseudomonadati</taxon>
        <taxon>Pseudomonadota</taxon>
        <taxon>Alphaproteobacteria</taxon>
        <taxon>Sphingomonadales</taxon>
        <taxon>Sphingomonadaceae</taxon>
        <taxon>Sphingomonas</taxon>
    </lineage>
</organism>
<sequence length="514" mass="55373">MGDPRITVRMYRGPQADGNKVARGLLGDCFLLSIEDGDARAFILIDCGVLTGTPDAAGVMHAVAQDIAAACGGRLDLVIATHQHADHLSGFAQAADLFFGGGIAIGDVWFAWTEDPEDDQANELRERFDRSRGKLAALTEAIATPGPRSPFAAAPHTALAGLDAFFAAAPTGTTAGTRMTTGAIIDRLRDTAGKGHVRYLGPGTVLRTPGAVPLDAVVMGPPRDRLLFKDLPTKRGDEVYAAPPGSTLALLDEALDPAQPDRSGHSPFAPGERRLTEVSVRAATDDPAAGPDDAARQWLRRRYYDDLPPDQPSRGGDAPDQSRRRIDGDWLSAAGEFALQLDSDTNNTSLVIAFALPNGDFMLFAGDAQVGNWESWHNQTYALGNATLTATDILGRTRLYKVGHHGSHNATLKAKGLELMTHPSLVAMVSTDEAFAQAPARGWRMPAGNTKRALLEATRGRLIRGDRRWREDEDVRPFPASGDFIARLDERAGLFVDYRVWGNAAEEQEREKTI</sequence>
<protein>
    <submittedName>
        <fullName evidence="3">Metallo-beta-lactamase superfamily protein</fullName>
    </submittedName>
</protein>
<proteinExistence type="predicted"/>
<evidence type="ECO:0000259" key="2">
    <source>
        <dbReference type="Pfam" id="PF00753"/>
    </source>
</evidence>
<dbReference type="RefSeq" id="WP_093666758.1">
    <property type="nucleotide sequence ID" value="NZ_FOCF01000009.1"/>
</dbReference>
<dbReference type="Pfam" id="PF00753">
    <property type="entry name" value="Lactamase_B"/>
    <property type="match status" value="1"/>
</dbReference>
<name>A0A1H8I8H3_9SPHN</name>
<dbReference type="EMBL" id="FOCF01000009">
    <property type="protein sequence ID" value="SEN65003.1"/>
    <property type="molecule type" value="Genomic_DNA"/>
</dbReference>
<gene>
    <name evidence="3" type="ORF">SAMN05192583_3254</name>
</gene>
<feature type="region of interest" description="Disordered" evidence="1">
    <location>
        <begin position="257"/>
        <end position="324"/>
    </location>
</feature>
<dbReference type="OrthoDB" id="7177610at2"/>
<dbReference type="AlphaFoldDB" id="A0A1H8I8H3"/>
<dbReference type="SUPFAM" id="SSF56281">
    <property type="entry name" value="Metallo-hydrolase/oxidoreductase"/>
    <property type="match status" value="1"/>
</dbReference>
<dbReference type="CDD" id="cd06262">
    <property type="entry name" value="metallo-hydrolase-like_MBL-fold"/>
    <property type="match status" value="1"/>
</dbReference>
<dbReference type="Proteomes" id="UP000199206">
    <property type="component" value="Unassembled WGS sequence"/>
</dbReference>
<keyword evidence="4" id="KW-1185">Reference proteome</keyword>